<protein>
    <recommendedName>
        <fullName evidence="3">histidine kinase</fullName>
        <ecNumber evidence="3">2.7.13.3</ecNumber>
    </recommendedName>
</protein>
<keyword evidence="10 12" id="KW-0472">Membrane</keyword>
<dbReference type="InterPro" id="IPR036890">
    <property type="entry name" value="HATPase_C_sf"/>
</dbReference>
<feature type="compositionally biased region" description="Low complexity" evidence="11">
    <location>
        <begin position="522"/>
        <end position="532"/>
    </location>
</feature>
<evidence type="ECO:0000256" key="2">
    <source>
        <dbReference type="ARBA" id="ARBA00004236"/>
    </source>
</evidence>
<feature type="domain" description="Histidine kinase" evidence="13">
    <location>
        <begin position="307"/>
        <end position="518"/>
    </location>
</feature>
<evidence type="ECO:0000256" key="8">
    <source>
        <dbReference type="ARBA" id="ARBA00022989"/>
    </source>
</evidence>
<feature type="transmembrane region" description="Helical" evidence="12">
    <location>
        <begin position="226"/>
        <end position="249"/>
    </location>
</feature>
<comment type="catalytic activity">
    <reaction evidence="1">
        <text>ATP + protein L-histidine = ADP + protein N-phospho-L-histidine.</text>
        <dbReference type="EC" id="2.7.13.3"/>
    </reaction>
</comment>
<dbReference type="GO" id="GO:0016301">
    <property type="term" value="F:kinase activity"/>
    <property type="evidence" value="ECO:0007669"/>
    <property type="project" value="UniProtKB-KW"/>
</dbReference>
<keyword evidence="5" id="KW-0808">Transferase</keyword>
<reference evidence="15 16" key="1">
    <citation type="submission" date="2024-09" db="EMBL/GenBank/DDBJ databases">
        <authorList>
            <person name="Sun Q."/>
            <person name="Mori K."/>
        </authorList>
    </citation>
    <scope>NUCLEOTIDE SEQUENCE [LARGE SCALE GENOMIC DNA]</scope>
    <source>
        <strain evidence="15 16">JCM 4362</strain>
    </source>
</reference>
<dbReference type="CDD" id="cd00082">
    <property type="entry name" value="HisKA"/>
    <property type="match status" value="1"/>
</dbReference>
<dbReference type="CDD" id="cd00075">
    <property type="entry name" value="HATPase"/>
    <property type="match status" value="1"/>
</dbReference>
<feature type="region of interest" description="Disordered" evidence="11">
    <location>
        <begin position="514"/>
        <end position="545"/>
    </location>
</feature>
<dbReference type="SMART" id="SM00304">
    <property type="entry name" value="HAMP"/>
    <property type="match status" value="1"/>
</dbReference>
<gene>
    <name evidence="15" type="ORF">ACFFTU_24100</name>
</gene>
<evidence type="ECO:0000256" key="4">
    <source>
        <dbReference type="ARBA" id="ARBA00022553"/>
    </source>
</evidence>
<evidence type="ECO:0000256" key="5">
    <source>
        <dbReference type="ARBA" id="ARBA00022679"/>
    </source>
</evidence>
<organism evidence="15 16">
    <name type="scientific">Streptomyces cremeus</name>
    <dbReference type="NCBI Taxonomy" id="66881"/>
    <lineage>
        <taxon>Bacteria</taxon>
        <taxon>Bacillati</taxon>
        <taxon>Actinomycetota</taxon>
        <taxon>Actinomycetes</taxon>
        <taxon>Kitasatosporales</taxon>
        <taxon>Streptomycetaceae</taxon>
        <taxon>Streptomyces</taxon>
    </lineage>
</organism>
<dbReference type="Pfam" id="PF02518">
    <property type="entry name" value="HATPase_c"/>
    <property type="match status" value="1"/>
</dbReference>
<dbReference type="EMBL" id="JBHMCR010000016">
    <property type="protein sequence ID" value="MFB9523033.1"/>
    <property type="molecule type" value="Genomic_DNA"/>
</dbReference>
<evidence type="ECO:0000256" key="3">
    <source>
        <dbReference type="ARBA" id="ARBA00012438"/>
    </source>
</evidence>
<dbReference type="PROSITE" id="PS50885">
    <property type="entry name" value="HAMP"/>
    <property type="match status" value="1"/>
</dbReference>
<dbReference type="InterPro" id="IPR005467">
    <property type="entry name" value="His_kinase_dom"/>
</dbReference>
<dbReference type="PROSITE" id="PS50109">
    <property type="entry name" value="HIS_KIN"/>
    <property type="match status" value="1"/>
</dbReference>
<evidence type="ECO:0000259" key="13">
    <source>
        <dbReference type="PROSITE" id="PS50109"/>
    </source>
</evidence>
<dbReference type="InterPro" id="IPR036097">
    <property type="entry name" value="HisK_dim/P_sf"/>
</dbReference>
<dbReference type="InterPro" id="IPR003661">
    <property type="entry name" value="HisK_dim/P_dom"/>
</dbReference>
<keyword evidence="9" id="KW-0902">Two-component regulatory system</keyword>
<evidence type="ECO:0000256" key="12">
    <source>
        <dbReference type="SAM" id="Phobius"/>
    </source>
</evidence>
<evidence type="ECO:0000313" key="16">
    <source>
        <dbReference type="Proteomes" id="UP001589718"/>
    </source>
</evidence>
<dbReference type="SMART" id="SM00387">
    <property type="entry name" value="HATPase_c"/>
    <property type="match status" value="1"/>
</dbReference>
<evidence type="ECO:0000256" key="9">
    <source>
        <dbReference type="ARBA" id="ARBA00023012"/>
    </source>
</evidence>
<comment type="subcellular location">
    <subcellularLocation>
        <location evidence="2">Cell membrane</location>
    </subcellularLocation>
</comment>
<dbReference type="Pfam" id="PF00672">
    <property type="entry name" value="HAMP"/>
    <property type="match status" value="1"/>
</dbReference>
<accession>A0ABV5PJ23</accession>
<keyword evidence="16" id="KW-1185">Reference proteome</keyword>
<evidence type="ECO:0000259" key="14">
    <source>
        <dbReference type="PROSITE" id="PS50885"/>
    </source>
</evidence>
<evidence type="ECO:0000256" key="6">
    <source>
        <dbReference type="ARBA" id="ARBA00022692"/>
    </source>
</evidence>
<keyword evidence="6 12" id="KW-0812">Transmembrane</keyword>
<dbReference type="PANTHER" id="PTHR45436">
    <property type="entry name" value="SENSOR HISTIDINE KINASE YKOH"/>
    <property type="match status" value="1"/>
</dbReference>
<dbReference type="Gene3D" id="1.10.287.130">
    <property type="match status" value="1"/>
</dbReference>
<evidence type="ECO:0000256" key="10">
    <source>
        <dbReference type="ARBA" id="ARBA00023136"/>
    </source>
</evidence>
<dbReference type="InterPro" id="IPR003594">
    <property type="entry name" value="HATPase_dom"/>
</dbReference>
<name>A0ABV5PJ23_STRCM</name>
<dbReference type="Gene3D" id="3.30.565.10">
    <property type="entry name" value="Histidine kinase-like ATPase, C-terminal domain"/>
    <property type="match status" value="1"/>
</dbReference>
<dbReference type="Gene3D" id="6.10.340.10">
    <property type="match status" value="1"/>
</dbReference>
<evidence type="ECO:0000256" key="7">
    <source>
        <dbReference type="ARBA" id="ARBA00022777"/>
    </source>
</evidence>
<feature type="domain" description="HAMP" evidence="14">
    <location>
        <begin position="246"/>
        <end position="299"/>
    </location>
</feature>
<keyword evidence="8 12" id="KW-1133">Transmembrane helix</keyword>
<dbReference type="PRINTS" id="PR00344">
    <property type="entry name" value="BCTRLSENSOR"/>
</dbReference>
<evidence type="ECO:0000256" key="11">
    <source>
        <dbReference type="SAM" id="MobiDB-lite"/>
    </source>
</evidence>
<dbReference type="InterPro" id="IPR004358">
    <property type="entry name" value="Sig_transdc_His_kin-like_C"/>
</dbReference>
<dbReference type="RefSeq" id="WP_345219705.1">
    <property type="nucleotide sequence ID" value="NZ_BAAAXE010000002.1"/>
</dbReference>
<dbReference type="SMART" id="SM00388">
    <property type="entry name" value="HisKA"/>
    <property type="match status" value="1"/>
</dbReference>
<feature type="region of interest" description="Disordered" evidence="11">
    <location>
        <begin position="177"/>
        <end position="197"/>
    </location>
</feature>
<dbReference type="Pfam" id="PF00512">
    <property type="entry name" value="HisKA"/>
    <property type="match status" value="1"/>
</dbReference>
<proteinExistence type="predicted"/>
<dbReference type="SUPFAM" id="SSF47384">
    <property type="entry name" value="Homodimeric domain of signal transducing histidine kinase"/>
    <property type="match status" value="1"/>
</dbReference>
<evidence type="ECO:0000256" key="1">
    <source>
        <dbReference type="ARBA" id="ARBA00000085"/>
    </source>
</evidence>
<sequence length="545" mass="57968">MRRLFPVRRLWPVSVRWHTALTAALLCASVFAAGWLGTRAFLRAQLTASALDSTRTELDRMADAYRAAAAGSGRAALTATPASGDALFEVVADSGRPVVSSAELRRLDPAWRPLPPAPAGASADWTTRTSATLRPGAHPQWREYRSYTVLGRVVDGVPADLLHPLGRTGRTLGAELDGAAAGAGPGRRAETENAPGDAAGPRRLTLYLYVPPWDTQRTLDRLDDTLAFFVPLAVLLTAGAAWCAAGRALRPVEAIRRELARVSGHQLGRRVPVPPSRDEVARLARTTNDTLDRLQLAHQQQERFVADASHELRSPLAALRTGLEVALAHPDRADWPAAARRALADVQRLQSLTADLLHLAVDPDRAPRPPGVVDLADVVREQVAERALDPAGPRVRAEADDCAPVPGDPAQLERLLRNLLDNAARHARAEVTVTVRESRPPGTVVLEVLDDGPGIPAADRERVFERFTRLDSARTRDAGGTGLGLTLARDIAVRHGGTLRVGDSPAGARLVAHLPSGGAPGAAGAADPADPAIRAERPRRPGGGG</sequence>
<comment type="caution">
    <text evidence="15">The sequence shown here is derived from an EMBL/GenBank/DDBJ whole genome shotgun (WGS) entry which is preliminary data.</text>
</comment>
<dbReference type="CDD" id="cd06225">
    <property type="entry name" value="HAMP"/>
    <property type="match status" value="1"/>
</dbReference>
<dbReference type="InterPro" id="IPR003660">
    <property type="entry name" value="HAMP_dom"/>
</dbReference>
<dbReference type="SUPFAM" id="SSF55874">
    <property type="entry name" value="ATPase domain of HSP90 chaperone/DNA topoisomerase II/histidine kinase"/>
    <property type="match status" value="1"/>
</dbReference>
<evidence type="ECO:0000313" key="15">
    <source>
        <dbReference type="EMBL" id="MFB9523033.1"/>
    </source>
</evidence>
<keyword evidence="7 15" id="KW-0418">Kinase</keyword>
<keyword evidence="4" id="KW-0597">Phosphoprotein</keyword>
<dbReference type="Proteomes" id="UP001589718">
    <property type="component" value="Unassembled WGS sequence"/>
</dbReference>
<dbReference type="PANTHER" id="PTHR45436:SF5">
    <property type="entry name" value="SENSOR HISTIDINE KINASE TRCS"/>
    <property type="match status" value="1"/>
</dbReference>
<dbReference type="EC" id="2.7.13.3" evidence="3"/>
<dbReference type="InterPro" id="IPR050428">
    <property type="entry name" value="TCS_sensor_his_kinase"/>
</dbReference>